<dbReference type="PANTHER" id="PTHR43731">
    <property type="entry name" value="RHOMBOID PROTEASE"/>
    <property type="match status" value="1"/>
</dbReference>
<comment type="catalytic activity">
    <reaction evidence="1">
        <text>Cleaves type-1 transmembrane domains using a catalytic dyad composed of serine and histidine that are contributed by different transmembrane domains.</text>
        <dbReference type="EC" id="3.4.21.105"/>
    </reaction>
</comment>
<feature type="transmembrane region" description="Helical" evidence="9">
    <location>
        <begin position="80"/>
        <end position="99"/>
    </location>
</feature>
<evidence type="ECO:0000256" key="9">
    <source>
        <dbReference type="SAM" id="Phobius"/>
    </source>
</evidence>
<dbReference type="RefSeq" id="XP_002423640.1">
    <property type="nucleotide sequence ID" value="XM_002423595.1"/>
</dbReference>
<dbReference type="InterPro" id="IPR022764">
    <property type="entry name" value="Peptidase_S54_rhomboid_dom"/>
</dbReference>
<feature type="transmembrane region" description="Helical" evidence="9">
    <location>
        <begin position="311"/>
        <end position="332"/>
    </location>
</feature>
<dbReference type="PANTHER" id="PTHR43731:SF14">
    <property type="entry name" value="PRESENILIN-ASSOCIATED RHOMBOID-LIKE PROTEIN, MITOCHONDRIAL"/>
    <property type="match status" value="1"/>
</dbReference>
<dbReference type="Proteomes" id="UP000009046">
    <property type="component" value="Unassembled WGS sequence"/>
</dbReference>
<keyword evidence="7 9" id="KW-1133">Transmembrane helix</keyword>
<evidence type="ECO:0000256" key="3">
    <source>
        <dbReference type="ARBA" id="ARBA00009045"/>
    </source>
</evidence>
<dbReference type="AlphaFoldDB" id="E0VBZ6"/>
<feature type="transmembrane region" description="Helical" evidence="9">
    <location>
        <begin position="222"/>
        <end position="241"/>
    </location>
</feature>
<evidence type="ECO:0000256" key="1">
    <source>
        <dbReference type="ARBA" id="ARBA00000156"/>
    </source>
</evidence>
<evidence type="ECO:0000313" key="13">
    <source>
        <dbReference type="Proteomes" id="UP000009046"/>
    </source>
</evidence>
<gene>
    <name evidence="12" type="primary">8231301</name>
    <name evidence="11" type="ORF">Phum_PHUM075920</name>
</gene>
<dbReference type="InterPro" id="IPR035952">
    <property type="entry name" value="Rhomboid-like_sf"/>
</dbReference>
<evidence type="ECO:0000256" key="6">
    <source>
        <dbReference type="ARBA" id="ARBA00022801"/>
    </source>
</evidence>
<dbReference type="GO" id="GO:0006465">
    <property type="term" value="P:signal peptide processing"/>
    <property type="evidence" value="ECO:0007669"/>
    <property type="project" value="TreeGrafter"/>
</dbReference>
<dbReference type="InParanoid" id="E0VBZ6"/>
<sequence>MANLKSFLCFYSHLPICAKHFVKNDPLDIIKFNTKNRYFSNSIVCQGKSNIGNINSLEARLKINNAANSHQSFSLLWKPFLFTAIFSGASFAGTAIWQYENIRKKAFLLLQKNWITDKLVVYRQKKYKWRQEFNKLWNRLTEGEKLFVPICFINSLVFLAWKVKKFQPFMIKYFCSSPFNEAVCWPMILSTFSHYSFFHLAANMYVLYSFSTSGVEDLGKEQFLGLYLAGAVISSFTSYLYKICRSQHTLSIGASGAIMAMVAYVCVKYPDAKLSIILLPWIVFSAASGIKIIMSLDVLGILRGWAYFDHAAHLGGSLCGLGWCFWGNTYIWQNREPLLEWWHKLRSK</sequence>
<dbReference type="FunCoup" id="E0VBZ6">
    <property type="interactions" value="2324"/>
</dbReference>
<feature type="transmembrane region" description="Helical" evidence="9">
    <location>
        <begin position="250"/>
        <end position="270"/>
    </location>
</feature>
<dbReference type="EnsemblMetazoa" id="PHUM075920-RA">
    <property type="protein sequence ID" value="PHUM075920-PA"/>
    <property type="gene ID" value="PHUM075920"/>
</dbReference>
<evidence type="ECO:0000256" key="8">
    <source>
        <dbReference type="ARBA" id="ARBA00023136"/>
    </source>
</evidence>
<keyword evidence="8 9" id="KW-0472">Membrane</keyword>
<dbReference type="VEuPathDB" id="VectorBase:PHUM075920"/>
<evidence type="ECO:0000256" key="5">
    <source>
        <dbReference type="ARBA" id="ARBA00022692"/>
    </source>
</evidence>
<dbReference type="GO" id="GO:0016020">
    <property type="term" value="C:membrane"/>
    <property type="evidence" value="ECO:0007669"/>
    <property type="project" value="UniProtKB-SubCell"/>
</dbReference>
<dbReference type="OMA" id="WVKQELW"/>
<protein>
    <recommendedName>
        <fullName evidence="4">rhomboid protease</fullName>
        <ecNumber evidence="4">3.4.21.105</ecNumber>
    </recommendedName>
</protein>
<keyword evidence="5 9" id="KW-0812">Transmembrane</keyword>
<comment type="subcellular location">
    <subcellularLocation>
        <location evidence="2">Membrane</location>
        <topology evidence="2">Multi-pass membrane protein</topology>
    </subcellularLocation>
</comment>
<evidence type="ECO:0000259" key="10">
    <source>
        <dbReference type="Pfam" id="PF01694"/>
    </source>
</evidence>
<evidence type="ECO:0000256" key="2">
    <source>
        <dbReference type="ARBA" id="ARBA00004141"/>
    </source>
</evidence>
<evidence type="ECO:0000256" key="7">
    <source>
        <dbReference type="ARBA" id="ARBA00022989"/>
    </source>
</evidence>
<dbReference type="Gene3D" id="1.20.1540.10">
    <property type="entry name" value="Rhomboid-like"/>
    <property type="match status" value="1"/>
</dbReference>
<dbReference type="OrthoDB" id="10260614at2759"/>
<proteinExistence type="inferred from homology"/>
<evidence type="ECO:0000313" key="11">
    <source>
        <dbReference type="EMBL" id="EEB10902.1"/>
    </source>
</evidence>
<name>E0VBZ6_PEDHC</name>
<dbReference type="InterPro" id="IPR050925">
    <property type="entry name" value="Rhomboid_protease_S54"/>
</dbReference>
<dbReference type="FunFam" id="1.20.1540.10:FF:000012">
    <property type="entry name" value="Rhomboid family protein"/>
    <property type="match status" value="1"/>
</dbReference>
<dbReference type="eggNOG" id="KOG2980">
    <property type="taxonomic scope" value="Eukaryota"/>
</dbReference>
<feature type="transmembrane region" description="Helical" evidence="9">
    <location>
        <begin position="146"/>
        <end position="163"/>
    </location>
</feature>
<dbReference type="Pfam" id="PF01694">
    <property type="entry name" value="Rhomboid"/>
    <property type="match status" value="1"/>
</dbReference>
<organism>
    <name type="scientific">Pediculus humanus subsp. corporis</name>
    <name type="common">Body louse</name>
    <dbReference type="NCBI Taxonomy" id="121224"/>
    <lineage>
        <taxon>Eukaryota</taxon>
        <taxon>Metazoa</taxon>
        <taxon>Ecdysozoa</taxon>
        <taxon>Arthropoda</taxon>
        <taxon>Hexapoda</taxon>
        <taxon>Insecta</taxon>
        <taxon>Pterygota</taxon>
        <taxon>Neoptera</taxon>
        <taxon>Paraneoptera</taxon>
        <taxon>Psocodea</taxon>
        <taxon>Troctomorpha</taxon>
        <taxon>Phthiraptera</taxon>
        <taxon>Anoplura</taxon>
        <taxon>Pediculidae</taxon>
        <taxon>Pediculus</taxon>
    </lineage>
</organism>
<reference evidence="11" key="1">
    <citation type="submission" date="2007-04" db="EMBL/GenBank/DDBJ databases">
        <title>Annotation of Pediculus humanus corporis strain USDA.</title>
        <authorList>
            <person name="Kirkness E."/>
            <person name="Hannick L."/>
            <person name="Hass B."/>
            <person name="Bruggner R."/>
            <person name="Lawson D."/>
            <person name="Bidwell S."/>
            <person name="Joardar V."/>
            <person name="Caler E."/>
            <person name="Walenz B."/>
            <person name="Inman J."/>
            <person name="Schobel S."/>
            <person name="Galinsky K."/>
            <person name="Amedeo P."/>
            <person name="Strausberg R."/>
        </authorList>
    </citation>
    <scope>NUCLEOTIDE SEQUENCE</scope>
    <source>
        <strain evidence="11">USDA</strain>
    </source>
</reference>
<feature type="transmembrane region" description="Helical" evidence="9">
    <location>
        <begin position="276"/>
        <end position="299"/>
    </location>
</feature>
<dbReference type="GeneID" id="8231301"/>
<evidence type="ECO:0000256" key="4">
    <source>
        <dbReference type="ARBA" id="ARBA00013039"/>
    </source>
</evidence>
<feature type="domain" description="Peptidase S54 rhomboid" evidence="10">
    <location>
        <begin position="184"/>
        <end position="324"/>
    </location>
</feature>
<dbReference type="EC" id="3.4.21.105" evidence="4"/>
<reference evidence="12" key="3">
    <citation type="submission" date="2020-05" db="UniProtKB">
        <authorList>
            <consortium name="EnsemblMetazoa"/>
        </authorList>
    </citation>
    <scope>IDENTIFICATION</scope>
    <source>
        <strain evidence="12">USDA</strain>
    </source>
</reference>
<keyword evidence="6" id="KW-0378">Hydrolase</keyword>
<accession>E0VBZ6</accession>
<dbReference type="KEGG" id="phu:Phum_PHUM075920"/>
<dbReference type="STRING" id="121224.E0VBZ6"/>
<dbReference type="HOGENOM" id="CLU_034022_0_0_1"/>
<dbReference type="GO" id="GO:0004252">
    <property type="term" value="F:serine-type endopeptidase activity"/>
    <property type="evidence" value="ECO:0007669"/>
    <property type="project" value="InterPro"/>
</dbReference>
<comment type="similarity">
    <text evidence="3">Belongs to the peptidase S54 family.</text>
</comment>
<keyword evidence="13" id="KW-1185">Reference proteome</keyword>
<dbReference type="EMBL" id="DS235044">
    <property type="protein sequence ID" value="EEB10902.1"/>
    <property type="molecule type" value="Genomic_DNA"/>
</dbReference>
<reference evidence="11" key="2">
    <citation type="submission" date="2007-04" db="EMBL/GenBank/DDBJ databases">
        <title>The genome of the human body louse.</title>
        <authorList>
            <consortium name="The Human Body Louse Genome Consortium"/>
            <person name="Kirkness E."/>
            <person name="Walenz B."/>
            <person name="Hass B."/>
            <person name="Bruggner R."/>
            <person name="Strausberg R."/>
        </authorList>
    </citation>
    <scope>NUCLEOTIDE SEQUENCE</scope>
    <source>
        <strain evidence="11">USDA</strain>
    </source>
</reference>
<evidence type="ECO:0000313" key="12">
    <source>
        <dbReference type="EnsemblMetazoa" id="PHUM075920-PA"/>
    </source>
</evidence>
<dbReference type="EMBL" id="AAZO01000908">
    <property type="status" value="NOT_ANNOTATED_CDS"/>
    <property type="molecule type" value="Genomic_DNA"/>
</dbReference>
<dbReference type="CTD" id="8231301"/>
<dbReference type="SUPFAM" id="SSF144091">
    <property type="entry name" value="Rhomboid-like"/>
    <property type="match status" value="1"/>
</dbReference>
<feature type="transmembrane region" description="Helical" evidence="9">
    <location>
        <begin position="183"/>
        <end position="202"/>
    </location>
</feature>